<name>A0A4P6YVK7_9LACO</name>
<evidence type="ECO:0000313" key="2">
    <source>
        <dbReference type="EMBL" id="QBO36842.1"/>
    </source>
</evidence>
<organism evidence="2 3">
    <name type="scientific">Periweissella cryptocerci</name>
    <dbReference type="NCBI Taxonomy" id="2506420"/>
    <lineage>
        <taxon>Bacteria</taxon>
        <taxon>Bacillati</taxon>
        <taxon>Bacillota</taxon>
        <taxon>Bacilli</taxon>
        <taxon>Lactobacillales</taxon>
        <taxon>Lactobacillaceae</taxon>
        <taxon>Periweissella</taxon>
    </lineage>
</organism>
<protein>
    <submittedName>
        <fullName evidence="2">Flavodoxin</fullName>
    </submittedName>
</protein>
<dbReference type="PROSITE" id="PS00201">
    <property type="entry name" value="FLAVODOXIN"/>
    <property type="match status" value="1"/>
</dbReference>
<dbReference type="RefSeq" id="WP_133363919.1">
    <property type="nucleotide sequence ID" value="NZ_CP037940.1"/>
</dbReference>
<evidence type="ECO:0000313" key="3">
    <source>
        <dbReference type="Proteomes" id="UP000292886"/>
    </source>
</evidence>
<dbReference type="PANTHER" id="PTHR38030:SF2">
    <property type="entry name" value="PROTOPORPHYRINOGEN IX DEHYDROGENASE [QUINONE]"/>
    <property type="match status" value="1"/>
</dbReference>
<dbReference type="AlphaFoldDB" id="A0A4P6YVK7"/>
<dbReference type="GO" id="GO:0010181">
    <property type="term" value="F:FMN binding"/>
    <property type="evidence" value="ECO:0007669"/>
    <property type="project" value="InterPro"/>
</dbReference>
<dbReference type="GO" id="GO:0006783">
    <property type="term" value="P:heme biosynthetic process"/>
    <property type="evidence" value="ECO:0007669"/>
    <property type="project" value="TreeGrafter"/>
</dbReference>
<accession>A0A4P6YVK7</accession>
<dbReference type="GO" id="GO:0009055">
    <property type="term" value="F:electron transfer activity"/>
    <property type="evidence" value="ECO:0007669"/>
    <property type="project" value="InterPro"/>
</dbReference>
<dbReference type="EMBL" id="CP037940">
    <property type="protein sequence ID" value="QBO36842.1"/>
    <property type="molecule type" value="Genomic_DNA"/>
</dbReference>
<dbReference type="Proteomes" id="UP000292886">
    <property type="component" value="Chromosome"/>
</dbReference>
<dbReference type="SUPFAM" id="SSF52218">
    <property type="entry name" value="Flavoproteins"/>
    <property type="match status" value="1"/>
</dbReference>
<evidence type="ECO:0000259" key="1">
    <source>
        <dbReference type="Pfam" id="PF12724"/>
    </source>
</evidence>
<gene>
    <name evidence="2" type="ORF">EQG49_10510</name>
</gene>
<dbReference type="OrthoDB" id="2146857at2"/>
<dbReference type="KEGG" id="wei:EQG49_10510"/>
<dbReference type="PANTHER" id="PTHR38030">
    <property type="entry name" value="PROTOPORPHYRINOGEN IX DEHYDROGENASE [MENAQUINONE]"/>
    <property type="match status" value="1"/>
</dbReference>
<keyword evidence="3" id="KW-1185">Reference proteome</keyword>
<dbReference type="Gene3D" id="3.40.50.360">
    <property type="match status" value="1"/>
</dbReference>
<reference evidence="3" key="1">
    <citation type="submission" date="2019-03" db="EMBL/GenBank/DDBJ databases">
        <title>Weissella sp. 26KH-42 Genome sequencing.</title>
        <authorList>
            <person name="Heo J."/>
            <person name="Kim S.-J."/>
            <person name="Kim J.-S."/>
            <person name="Hong S.-B."/>
            <person name="Kwon S.-W."/>
        </authorList>
    </citation>
    <scope>NUCLEOTIDE SEQUENCE [LARGE SCALE GENOMIC DNA]</scope>
    <source>
        <strain evidence="3">26KH-42</strain>
    </source>
</reference>
<sequence length="179" mass="20285">MPNKKILVLYKSKYGSTKQYATWIAEELGTELRSRDQIRPDELLDYDLIIYGGSLFIGDISGAGILREHPHRDVIGFTVGLSDPTTTDYTDVINRAIPTDKRRQIPMFHFRGAIDYAKLGFIDKTVLLMLKNFVLGRKKDSALTAEDQAILDTFGNVVDFTDKAAIEPLVTYVKENYFD</sequence>
<dbReference type="InterPro" id="IPR001226">
    <property type="entry name" value="Flavodoxin_CS"/>
</dbReference>
<dbReference type="InterPro" id="IPR026816">
    <property type="entry name" value="Flavodoxin_dom"/>
</dbReference>
<dbReference type="InterPro" id="IPR029039">
    <property type="entry name" value="Flavoprotein-like_sf"/>
</dbReference>
<dbReference type="Pfam" id="PF12724">
    <property type="entry name" value="Flavodoxin_5"/>
    <property type="match status" value="1"/>
</dbReference>
<dbReference type="GO" id="GO:0070819">
    <property type="term" value="F:menaquinone-dependent protoporphyrinogen oxidase activity"/>
    <property type="evidence" value="ECO:0007669"/>
    <property type="project" value="TreeGrafter"/>
</dbReference>
<proteinExistence type="predicted"/>
<feature type="domain" description="Flavodoxin" evidence="1">
    <location>
        <begin position="7"/>
        <end position="133"/>
    </location>
</feature>
<dbReference type="InterPro" id="IPR052200">
    <property type="entry name" value="Protoporphyrinogen_IX_DH"/>
</dbReference>